<dbReference type="Proteomes" id="UP001157034">
    <property type="component" value="Unassembled WGS sequence"/>
</dbReference>
<organism evidence="1 2">
    <name type="scientific">Pseudolysinimonas kribbensis</name>
    <dbReference type="NCBI Taxonomy" id="433641"/>
    <lineage>
        <taxon>Bacteria</taxon>
        <taxon>Bacillati</taxon>
        <taxon>Actinomycetota</taxon>
        <taxon>Actinomycetes</taxon>
        <taxon>Micrococcales</taxon>
        <taxon>Microbacteriaceae</taxon>
        <taxon>Pseudolysinimonas</taxon>
    </lineage>
</organism>
<dbReference type="RefSeq" id="WP_284254413.1">
    <property type="nucleotide sequence ID" value="NZ_BSVB01000001.1"/>
</dbReference>
<proteinExistence type="predicted"/>
<protein>
    <submittedName>
        <fullName evidence="1">Uncharacterized protein</fullName>
    </submittedName>
</protein>
<sequence>MARTGAWITEAVPSVMVPRLHTSVEPFAEIEETGVTPFVLQTVGMLANTPFVTVSVARTSLTGSFASGSVASFVLMCHSDVTAFPYGADEGLPTQFAVISCTAVVAALAAPARPKTEKPAIVSTTAAESARNPRVGESVYQKRPRTPMARRCCAGCGSGRLFDDMPHRPCMAAPPVAVTRADRPRPRGLDQR</sequence>
<comment type="caution">
    <text evidence="1">The sequence shown here is derived from an EMBL/GenBank/DDBJ whole genome shotgun (WGS) entry which is preliminary data.</text>
</comment>
<reference evidence="2" key="1">
    <citation type="journal article" date="2019" name="Int. J. Syst. Evol. Microbiol.">
        <title>The Global Catalogue of Microorganisms (GCM) 10K type strain sequencing project: providing services to taxonomists for standard genome sequencing and annotation.</title>
        <authorList>
            <consortium name="The Broad Institute Genomics Platform"/>
            <consortium name="The Broad Institute Genome Sequencing Center for Infectious Disease"/>
            <person name="Wu L."/>
            <person name="Ma J."/>
        </authorList>
    </citation>
    <scope>NUCLEOTIDE SEQUENCE [LARGE SCALE GENOMIC DNA]</scope>
    <source>
        <strain evidence="2">NBRC 108894</strain>
    </source>
</reference>
<name>A0ABQ6K5I8_9MICO</name>
<gene>
    <name evidence="1" type="ORF">GCM10025881_25170</name>
</gene>
<dbReference type="EMBL" id="BSVB01000001">
    <property type="protein sequence ID" value="GMA95693.1"/>
    <property type="molecule type" value="Genomic_DNA"/>
</dbReference>
<evidence type="ECO:0000313" key="1">
    <source>
        <dbReference type="EMBL" id="GMA95693.1"/>
    </source>
</evidence>
<evidence type="ECO:0000313" key="2">
    <source>
        <dbReference type="Proteomes" id="UP001157034"/>
    </source>
</evidence>
<accession>A0ABQ6K5I8</accession>
<keyword evidence="2" id="KW-1185">Reference proteome</keyword>